<dbReference type="Gene3D" id="3.40.50.300">
    <property type="entry name" value="P-loop containing nucleotide triphosphate hydrolases"/>
    <property type="match status" value="1"/>
</dbReference>
<sequence length="468" mass="52200">MGPKGTATFTSSGWRSLSLWRRCALDDHSPTGDAEQHVSAIPHGVELSMPPRQQFFGSSSVDAAKYCPSRCTGLLQSSRRAPQVFERLPSSTAVGASFVAAFLLPEQLERETRWATSLADKLHFGRIEACRFLDLENSEALLRTPTNFLDMAQAVYRRFWGTSDHPVDGVESINMKACYPASPQDYTAYEPEHCGDLASALLSALESVNNESAELPPADPLTRHALSYLNGGGGSGKTTRANEAFRGMNPLVFTPTHRLAKEMRSRGVDAQTYHSFFRWSGQKDWTPDRIRRKHIPQVVIWDEVCTVPRAVLENFLDWLVQRGVQVVCCGDQGQPRPIAGASPHAWLKERCDYYEEVTVDYRSRCEKLSALKRAIRLQSNKIQCKEMRKALPRCRGWANFVDVWHPLRPPPHNPQRPTGPGSEASVRAPQKILPVRTSPDYLPASGHAPPKHSCPNPRPSRGRGRISA</sequence>
<name>A0AAE1E1G2_9GAST</name>
<proteinExistence type="predicted"/>
<dbReference type="Pfam" id="PF13604">
    <property type="entry name" value="AAA_30"/>
    <property type="match status" value="1"/>
</dbReference>
<dbReference type="EMBL" id="JAWDGP010001678">
    <property type="protein sequence ID" value="KAK3789373.1"/>
    <property type="molecule type" value="Genomic_DNA"/>
</dbReference>
<gene>
    <name evidence="2" type="ORF">RRG08_001760</name>
</gene>
<dbReference type="Proteomes" id="UP001283361">
    <property type="component" value="Unassembled WGS sequence"/>
</dbReference>
<accession>A0AAE1E1G2</accession>
<dbReference type="AlphaFoldDB" id="A0AAE1E1G2"/>
<comment type="caution">
    <text evidence="2">The sequence shown here is derived from an EMBL/GenBank/DDBJ whole genome shotgun (WGS) entry which is preliminary data.</text>
</comment>
<evidence type="ECO:0000313" key="2">
    <source>
        <dbReference type="EMBL" id="KAK3789373.1"/>
    </source>
</evidence>
<organism evidence="2 3">
    <name type="scientific">Elysia crispata</name>
    <name type="common">lettuce slug</name>
    <dbReference type="NCBI Taxonomy" id="231223"/>
    <lineage>
        <taxon>Eukaryota</taxon>
        <taxon>Metazoa</taxon>
        <taxon>Spiralia</taxon>
        <taxon>Lophotrochozoa</taxon>
        <taxon>Mollusca</taxon>
        <taxon>Gastropoda</taxon>
        <taxon>Heterobranchia</taxon>
        <taxon>Euthyneura</taxon>
        <taxon>Panpulmonata</taxon>
        <taxon>Sacoglossa</taxon>
        <taxon>Placobranchoidea</taxon>
        <taxon>Plakobranchidae</taxon>
        <taxon>Elysia</taxon>
    </lineage>
</organism>
<reference evidence="2" key="1">
    <citation type="journal article" date="2023" name="G3 (Bethesda)">
        <title>A reference genome for the long-term kleptoplast-retaining sea slug Elysia crispata morphotype clarki.</title>
        <authorList>
            <person name="Eastman K.E."/>
            <person name="Pendleton A.L."/>
            <person name="Shaikh M.A."/>
            <person name="Suttiyut T."/>
            <person name="Ogas R."/>
            <person name="Tomko P."/>
            <person name="Gavelis G."/>
            <person name="Widhalm J.R."/>
            <person name="Wisecaver J.H."/>
        </authorList>
    </citation>
    <scope>NUCLEOTIDE SEQUENCE</scope>
    <source>
        <strain evidence="2">ECLA1</strain>
    </source>
</reference>
<evidence type="ECO:0000256" key="1">
    <source>
        <dbReference type="SAM" id="MobiDB-lite"/>
    </source>
</evidence>
<protein>
    <submittedName>
        <fullName evidence="2">Uncharacterized protein</fullName>
    </submittedName>
</protein>
<dbReference type="InterPro" id="IPR027417">
    <property type="entry name" value="P-loop_NTPase"/>
</dbReference>
<dbReference type="SUPFAM" id="SSF52540">
    <property type="entry name" value="P-loop containing nucleoside triphosphate hydrolases"/>
    <property type="match status" value="1"/>
</dbReference>
<evidence type="ECO:0000313" key="3">
    <source>
        <dbReference type="Proteomes" id="UP001283361"/>
    </source>
</evidence>
<feature type="region of interest" description="Disordered" evidence="1">
    <location>
        <begin position="408"/>
        <end position="468"/>
    </location>
</feature>
<keyword evidence="3" id="KW-1185">Reference proteome</keyword>